<accession>A0A511X3H9</accession>
<sequence>MKLAFRANFKGFLFSKKITGTKTKVGHRITSVMVILKRINKHTKNKKIDIIYCGVKNENLR</sequence>
<name>A0A511X3H9_9BACI</name>
<keyword evidence="2" id="KW-1185">Reference proteome</keyword>
<dbReference type="Proteomes" id="UP000321400">
    <property type="component" value="Unassembled WGS sequence"/>
</dbReference>
<comment type="caution">
    <text evidence="1">The sequence shown here is derived from an EMBL/GenBank/DDBJ whole genome shotgun (WGS) entry which is preliminary data.</text>
</comment>
<evidence type="ECO:0000313" key="1">
    <source>
        <dbReference type="EMBL" id="GEN57481.1"/>
    </source>
</evidence>
<protein>
    <submittedName>
        <fullName evidence="1">Uncharacterized protein</fullName>
    </submittedName>
</protein>
<evidence type="ECO:0000313" key="2">
    <source>
        <dbReference type="Proteomes" id="UP000321400"/>
    </source>
</evidence>
<gene>
    <name evidence="1" type="ORF">HAL01_19450</name>
</gene>
<organism evidence="1 2">
    <name type="scientific">Halolactibacillus alkaliphilus</name>
    <dbReference type="NCBI Taxonomy" id="442899"/>
    <lineage>
        <taxon>Bacteria</taxon>
        <taxon>Bacillati</taxon>
        <taxon>Bacillota</taxon>
        <taxon>Bacilli</taxon>
        <taxon>Bacillales</taxon>
        <taxon>Bacillaceae</taxon>
        <taxon>Halolactibacillus</taxon>
    </lineage>
</organism>
<proteinExistence type="predicted"/>
<dbReference type="EMBL" id="BJYE01000029">
    <property type="protein sequence ID" value="GEN57481.1"/>
    <property type="molecule type" value="Genomic_DNA"/>
</dbReference>
<dbReference type="AlphaFoldDB" id="A0A511X3H9"/>
<reference evidence="1 2" key="1">
    <citation type="submission" date="2019-07" db="EMBL/GenBank/DDBJ databases">
        <title>Whole genome shotgun sequence of Halolactibacillus alkaliphilus NBRC 103919.</title>
        <authorList>
            <person name="Hosoyama A."/>
            <person name="Uohara A."/>
            <person name="Ohji S."/>
            <person name="Ichikawa N."/>
        </authorList>
    </citation>
    <scope>NUCLEOTIDE SEQUENCE [LARGE SCALE GENOMIC DNA]</scope>
    <source>
        <strain evidence="1 2">NBRC 103919</strain>
    </source>
</reference>